<proteinExistence type="inferred from homology"/>
<dbReference type="CDD" id="cd09138">
    <property type="entry name" value="PLDc_vPLD1_2_yPLD_like_1"/>
    <property type="match status" value="1"/>
</dbReference>
<dbReference type="PROSITE" id="PS50035">
    <property type="entry name" value="PLD"/>
    <property type="match status" value="2"/>
</dbReference>
<evidence type="ECO:0000256" key="4">
    <source>
        <dbReference type="ARBA" id="ARBA00023098"/>
    </source>
</evidence>
<keyword evidence="2 5" id="KW-0378">Hydrolase</keyword>
<evidence type="ECO:0000259" key="7">
    <source>
        <dbReference type="PROSITE" id="PS50035"/>
    </source>
</evidence>
<dbReference type="GO" id="GO:0006654">
    <property type="term" value="P:phosphatidic acid biosynthetic process"/>
    <property type="evidence" value="ECO:0007669"/>
    <property type="project" value="InterPro"/>
</dbReference>
<dbReference type="InterPro" id="IPR025202">
    <property type="entry name" value="PLD-like_dom"/>
</dbReference>
<feature type="compositionally biased region" description="Low complexity" evidence="6">
    <location>
        <begin position="574"/>
        <end position="585"/>
    </location>
</feature>
<dbReference type="Gene3D" id="3.30.870.10">
    <property type="entry name" value="Endonuclease Chain A"/>
    <property type="match status" value="3"/>
</dbReference>
<dbReference type="PANTHER" id="PTHR18896">
    <property type="entry name" value="PHOSPHOLIPASE D"/>
    <property type="match status" value="1"/>
</dbReference>
<keyword evidence="3 5" id="KW-0442">Lipid degradation</keyword>
<evidence type="ECO:0000256" key="1">
    <source>
        <dbReference type="ARBA" id="ARBA00022737"/>
    </source>
</evidence>
<accession>A0A0G4NC59</accession>
<evidence type="ECO:0000256" key="5">
    <source>
        <dbReference type="PIRNR" id="PIRNR009376"/>
    </source>
</evidence>
<feature type="compositionally biased region" description="Basic and acidic residues" evidence="6">
    <location>
        <begin position="371"/>
        <end position="393"/>
    </location>
</feature>
<dbReference type="Proteomes" id="UP000045706">
    <property type="component" value="Unassembled WGS sequence"/>
</dbReference>
<dbReference type="AlphaFoldDB" id="A0A0G4NC59"/>
<evidence type="ECO:0000256" key="2">
    <source>
        <dbReference type="ARBA" id="ARBA00022801"/>
    </source>
</evidence>
<dbReference type="PIRSF" id="PIRSF009376">
    <property type="entry name" value="Phospholipase_D_euk"/>
    <property type="match status" value="1"/>
</dbReference>
<dbReference type="EMBL" id="CVQI01033939">
    <property type="protein sequence ID" value="CRK44231.1"/>
    <property type="molecule type" value="Genomic_DNA"/>
</dbReference>
<keyword evidence="4" id="KW-0443">Lipid metabolism</keyword>
<comment type="catalytic activity">
    <reaction evidence="5">
        <text>a 1,2-diacyl-sn-glycero-3-phosphocholine + H2O = a 1,2-diacyl-sn-glycero-3-phosphate + choline + H(+)</text>
        <dbReference type="Rhea" id="RHEA:14445"/>
        <dbReference type="ChEBI" id="CHEBI:15354"/>
        <dbReference type="ChEBI" id="CHEBI:15377"/>
        <dbReference type="ChEBI" id="CHEBI:15378"/>
        <dbReference type="ChEBI" id="CHEBI:57643"/>
        <dbReference type="ChEBI" id="CHEBI:58608"/>
        <dbReference type="EC" id="3.1.4.4"/>
    </reaction>
</comment>
<evidence type="ECO:0000313" key="9">
    <source>
        <dbReference type="Proteomes" id="UP000045706"/>
    </source>
</evidence>
<dbReference type="SUPFAM" id="SSF56024">
    <property type="entry name" value="Phospholipase D/nuclease"/>
    <property type="match status" value="3"/>
</dbReference>
<feature type="region of interest" description="Disordered" evidence="6">
    <location>
        <begin position="371"/>
        <end position="397"/>
    </location>
</feature>
<keyword evidence="1" id="KW-0677">Repeat</keyword>
<feature type="domain" description="PLD phosphodiesterase" evidence="7">
    <location>
        <begin position="201"/>
        <end position="228"/>
    </location>
</feature>
<protein>
    <recommendedName>
        <fullName evidence="5">Phospholipase</fullName>
        <ecNumber evidence="5">3.1.4.4</ecNumber>
    </recommendedName>
</protein>
<dbReference type="GO" id="GO:0004630">
    <property type="term" value="F:phospholipase D activity"/>
    <property type="evidence" value="ECO:0007669"/>
    <property type="project" value="UniProtKB-UniRule"/>
</dbReference>
<dbReference type="GO" id="GO:0035556">
    <property type="term" value="P:intracellular signal transduction"/>
    <property type="evidence" value="ECO:0007669"/>
    <property type="project" value="InterPro"/>
</dbReference>
<evidence type="ECO:0000256" key="3">
    <source>
        <dbReference type="ARBA" id="ARBA00022963"/>
    </source>
</evidence>
<comment type="similarity">
    <text evidence="5">Belongs to the phospholipase D family.</text>
</comment>
<dbReference type="InterPro" id="IPR001736">
    <property type="entry name" value="PLipase_D/transphosphatidylase"/>
</dbReference>
<dbReference type="GO" id="GO:0009395">
    <property type="term" value="P:phospholipid catabolic process"/>
    <property type="evidence" value="ECO:0007669"/>
    <property type="project" value="TreeGrafter"/>
</dbReference>
<dbReference type="Pfam" id="PF13091">
    <property type="entry name" value="PLDc_2"/>
    <property type="match status" value="1"/>
</dbReference>
<evidence type="ECO:0000313" key="8">
    <source>
        <dbReference type="EMBL" id="CRK44231.1"/>
    </source>
</evidence>
<name>A0A0G4NC59_VERLO</name>
<sequence length="993" mass="112256">MDSIFRKVERGIDAIFGDERHSHTKIGHECHEHHPTHHASNRYQSFAPQSTGNAKWYVDGCSYFWAVSEALENARESIYILDWWLSPEIYLRRPPAANERYRLDNMLKAAAERGVKVSIIVYREVEAALTLNSAHTRKHLEGLHPNISVFRHPDHVPTGYDIQKELGQSFSNMTLNTATLSKVSGDALKAIYGTATDGVVLFWAHHEKLCLIDRKVAFMGGLDLCFGRWDTNSHPIADSHPGNLDAIVFPGQDYNNARVYDFADVGNWNQNKLDRTKSSRMGWSDVSLSLNGPVVESLTEHFTDRWNFIFDEKYTHKNPGKYERIEFKPRHTHLGFHRRSGEHERGGFLKQDPSQLLGGLSDRFSKGVNKFMHDDSSSDEEKSSKRSHRENEPAKIQLTRSCTKWSAGHATEHSIANAYIDAITNARHFVYIENQFFITATCDEQRPVSNKIGRAMVDRILRAHEAGENFKIIVIMPAVPAFAGDLKADDALGTRAIMEFQYKSISQGGYSILETLQKEGVEDVGRYIRFYNLRSYDRINVSSTMKEAEKQSGVSYEDARKERDDALGSGYAPYGEQQSQGQGQYERYQQAAAQLDDSTWDSVSACYMDVGPDLRSVPWKGDPEAEISAFVTEQLYVHTKLLIADDRLGQYERYQQAAAQLDDSTWDSVSACYMNVGPDLRSVPWKGDPEAEISAFVTEQLYVHTKLLIADDRLVICGSANLNDRSQLGSHDSEIAVVIEDPVTVDSYMDGAPYAASRFAASLRRHIFRKHLGLLPHQRCDSPDPHGNWSPLGSHDSEIAVVIEDPVTVDSYMDGAPYAASRFAASLRRHIFRKHLGLLPHQRCDSPDPHGNWSPVDRGLNAYDWNSPADALVRDPMTRNFWNLWDGTARTNTDVFSKVFHCVPNDHVRTWKDYDDFFSRHFANPGTGKPGDAKVEYGHVVPDEFPGGVAEVKEWLSRVRGNLVEMPLKFLIDVPDIAIEGLQLNSFTQELYT</sequence>
<dbReference type="PANTHER" id="PTHR18896:SF186">
    <property type="entry name" value="PHOSPHOLIPASE D"/>
    <property type="match status" value="1"/>
</dbReference>
<reference evidence="9" key="1">
    <citation type="submission" date="2015-05" db="EMBL/GenBank/DDBJ databases">
        <authorList>
            <person name="Fogelqvist Johan"/>
        </authorList>
    </citation>
    <scope>NUCLEOTIDE SEQUENCE [LARGE SCALE GENOMIC DNA]</scope>
</reference>
<evidence type="ECO:0000256" key="6">
    <source>
        <dbReference type="SAM" id="MobiDB-lite"/>
    </source>
</evidence>
<feature type="domain" description="PLD phosphodiesterase" evidence="7">
    <location>
        <begin position="699"/>
        <end position="726"/>
    </location>
</feature>
<dbReference type="FunFam" id="3.30.870.10:FF:000032">
    <property type="entry name" value="Phospholipase"/>
    <property type="match status" value="1"/>
</dbReference>
<dbReference type="InterPro" id="IPR015679">
    <property type="entry name" value="PLipase_D_fam"/>
</dbReference>
<dbReference type="EC" id="3.1.4.4" evidence="5"/>
<dbReference type="CDD" id="cd09141">
    <property type="entry name" value="PLDc_vPLD1_2_yPLD_like_2"/>
    <property type="match status" value="1"/>
</dbReference>
<dbReference type="SMART" id="SM00155">
    <property type="entry name" value="PLDc"/>
    <property type="match status" value="2"/>
</dbReference>
<gene>
    <name evidence="8" type="ORF">BN1723_000917</name>
</gene>
<feature type="region of interest" description="Disordered" evidence="6">
    <location>
        <begin position="566"/>
        <end position="585"/>
    </location>
</feature>
<dbReference type="InterPro" id="IPR016555">
    <property type="entry name" value="PLipase_D_euk"/>
</dbReference>
<organism evidence="8 9">
    <name type="scientific">Verticillium longisporum</name>
    <name type="common">Verticillium dahliae var. longisporum</name>
    <dbReference type="NCBI Taxonomy" id="100787"/>
    <lineage>
        <taxon>Eukaryota</taxon>
        <taxon>Fungi</taxon>
        <taxon>Dikarya</taxon>
        <taxon>Ascomycota</taxon>
        <taxon>Pezizomycotina</taxon>
        <taxon>Sordariomycetes</taxon>
        <taxon>Hypocreomycetidae</taxon>
        <taxon>Glomerellales</taxon>
        <taxon>Plectosphaerellaceae</taxon>
        <taxon>Verticillium</taxon>
    </lineage>
</organism>